<dbReference type="AlphaFoldDB" id="A6K5Q6"/>
<protein>
    <submittedName>
        <fullName evidence="1">RCG63370</fullName>
    </submittedName>
</protein>
<reference evidence="2" key="1">
    <citation type="submission" date="2005-09" db="EMBL/GenBank/DDBJ databases">
        <authorList>
            <person name="Mural R.J."/>
            <person name="Li P.W."/>
            <person name="Adams M.D."/>
            <person name="Amanatides P.G."/>
            <person name="Baden-Tillson H."/>
            <person name="Barnstead M."/>
            <person name="Chin S.H."/>
            <person name="Dew I."/>
            <person name="Evans C.A."/>
            <person name="Ferriera S."/>
            <person name="Flanigan M."/>
            <person name="Fosler C."/>
            <person name="Glodek A."/>
            <person name="Gu Z."/>
            <person name="Holt R.A."/>
            <person name="Jennings D."/>
            <person name="Kraft C.L."/>
            <person name="Lu F."/>
            <person name="Nguyen T."/>
            <person name="Nusskern D.R."/>
            <person name="Pfannkoch C.M."/>
            <person name="Sitter C."/>
            <person name="Sutton G.G."/>
            <person name="Venter J.C."/>
            <person name="Wang Z."/>
            <person name="Woodage T."/>
            <person name="Zheng X.H."/>
            <person name="Zhong F."/>
        </authorList>
    </citation>
    <scope>NUCLEOTIDE SEQUENCE [LARGE SCALE GENOMIC DNA]</scope>
    <source>
        <strain>BN</strain>
        <strain evidence="2">Sprague-Dawley</strain>
    </source>
</reference>
<name>A6K5Q6_RAT</name>
<organism evidence="1 2">
    <name type="scientific">Rattus norvegicus</name>
    <name type="common">Rat</name>
    <dbReference type="NCBI Taxonomy" id="10116"/>
    <lineage>
        <taxon>Eukaryota</taxon>
        <taxon>Metazoa</taxon>
        <taxon>Chordata</taxon>
        <taxon>Craniata</taxon>
        <taxon>Vertebrata</taxon>
        <taxon>Euteleostomi</taxon>
        <taxon>Mammalia</taxon>
        <taxon>Eutheria</taxon>
        <taxon>Euarchontoglires</taxon>
        <taxon>Glires</taxon>
        <taxon>Rodentia</taxon>
        <taxon>Myomorpha</taxon>
        <taxon>Muroidea</taxon>
        <taxon>Muridae</taxon>
        <taxon>Murinae</taxon>
        <taxon>Rattus</taxon>
    </lineage>
</organism>
<dbReference type="EMBL" id="CH474022">
    <property type="protein sequence ID" value="EDL99476.1"/>
    <property type="molecule type" value="Genomic_DNA"/>
</dbReference>
<evidence type="ECO:0000313" key="1">
    <source>
        <dbReference type="EMBL" id="EDL99476.1"/>
    </source>
</evidence>
<evidence type="ECO:0000313" key="2">
    <source>
        <dbReference type="Proteomes" id="UP000234681"/>
    </source>
</evidence>
<dbReference type="Proteomes" id="UP000234681">
    <property type="component" value="Chromosome 14"/>
</dbReference>
<gene>
    <name evidence="1" type="ORF">rCG_63370</name>
</gene>
<sequence length="51" mass="5672">MGEGPLRMLSPQGSRVLLESRLSRPVSSTPLWFLPQFLPPGSCPDFQDSEQ</sequence>
<proteinExistence type="predicted"/>
<accession>A6K5Q6</accession>